<dbReference type="PANTHER" id="PTHR46250">
    <property type="entry name" value="MYB/SANT-LIKE DNA-BINDING DOMAIN PROTEIN-RELATED"/>
    <property type="match status" value="1"/>
</dbReference>
<protein>
    <recommendedName>
        <fullName evidence="3">Myb/SANT-like domain-containing protein</fullName>
    </recommendedName>
</protein>
<sequence>MPKGNHLNSYLRTQQTIGGSGLRWEGSAHDSQVLKDALSRKNGLKVPNVDVGYTNGIRFLAPFRGQRYHLNDWRDGHRPETPNEFLNMKHSSARNVIETEMALDPIEHQVDNQLVDGTLETNDYIGTVESSDEWSVWRQNLANEMLFIVMSSTATSSEKVKGGRGQNKRDWTTNEDNTLMECLMELHQNTNWRGDSGFKNGYLNILETMLEVKLPNSGLRASPHIESKVKTLKGKYGALDDALSQSGFGTKKMQVVSTLPGLPSRHLLPSHGRRSQHHLLREGSSKTTKRPSPPEVLSMKLLAYQLGSKQAARPPSPPLKTSYF</sequence>
<proteinExistence type="predicted"/>
<evidence type="ECO:0000313" key="2">
    <source>
        <dbReference type="EMBL" id="BBN67300.1"/>
    </source>
</evidence>
<dbReference type="PANTHER" id="PTHR46250:SF15">
    <property type="entry name" value="OS01G0523800 PROTEIN"/>
    <property type="match status" value="1"/>
</dbReference>
<name>A0A5H2Y1H3_PRUDU</name>
<organism evidence="2">
    <name type="scientific">Prunus dulcis</name>
    <name type="common">Almond</name>
    <name type="synonym">Amygdalus dulcis</name>
    <dbReference type="NCBI Taxonomy" id="3755"/>
    <lineage>
        <taxon>Eukaryota</taxon>
        <taxon>Viridiplantae</taxon>
        <taxon>Streptophyta</taxon>
        <taxon>Embryophyta</taxon>
        <taxon>Tracheophyta</taxon>
        <taxon>Spermatophyta</taxon>
        <taxon>Magnoliopsida</taxon>
        <taxon>eudicotyledons</taxon>
        <taxon>Gunneridae</taxon>
        <taxon>Pentapetalae</taxon>
        <taxon>rosids</taxon>
        <taxon>fabids</taxon>
        <taxon>Rosales</taxon>
        <taxon>Rosaceae</taxon>
        <taxon>Amygdaloideae</taxon>
        <taxon>Amygdaleae</taxon>
        <taxon>Prunus</taxon>
    </lineage>
</organism>
<feature type="non-terminal residue" evidence="2">
    <location>
        <position position="324"/>
    </location>
</feature>
<dbReference type="AlphaFoldDB" id="A0A5H2Y1H3"/>
<accession>A0A5H2Y1H3</accession>
<feature type="region of interest" description="Disordered" evidence="1">
    <location>
        <begin position="261"/>
        <end position="297"/>
    </location>
</feature>
<evidence type="ECO:0000256" key="1">
    <source>
        <dbReference type="SAM" id="MobiDB-lite"/>
    </source>
</evidence>
<dbReference type="EMBL" id="AP020373">
    <property type="protein sequence ID" value="BBN67300.1"/>
    <property type="molecule type" value="Genomic_DNA"/>
</dbReference>
<evidence type="ECO:0008006" key="3">
    <source>
        <dbReference type="Google" id="ProtNLM"/>
    </source>
</evidence>
<reference evidence="2" key="1">
    <citation type="journal article" date="2019" name="Science">
        <title>Mutation of a bHLH transcription factor allowed almond domestication.</title>
        <authorList>
            <person name="Sanchez-Perez R."/>
            <person name="Pavan S."/>
            <person name="Mazzeo R."/>
            <person name="Moldovan C."/>
            <person name="Aiese Cigliano R."/>
            <person name="Del Cueto J."/>
            <person name="Ricciardi F."/>
            <person name="Lotti C."/>
            <person name="Ricciardi L."/>
            <person name="Dicenta F."/>
            <person name="Lopez-Marques R.L."/>
            <person name="Lindberg Moller B."/>
        </authorList>
    </citation>
    <scope>NUCLEOTIDE SEQUENCE</scope>
</reference>
<gene>
    <name evidence="2" type="ORF">Prudu_36S000200</name>
</gene>